<dbReference type="InterPro" id="IPR051704">
    <property type="entry name" value="FAD_aromatic-hydroxylase"/>
</dbReference>
<name>A0ABW4YJY2_9BACL</name>
<reference evidence="3" key="1">
    <citation type="journal article" date="2019" name="Int. J. Syst. Evol. Microbiol.">
        <title>The Global Catalogue of Microorganisms (GCM) 10K type strain sequencing project: providing services to taxonomists for standard genome sequencing and annotation.</title>
        <authorList>
            <consortium name="The Broad Institute Genomics Platform"/>
            <consortium name="The Broad Institute Genome Sequencing Center for Infectious Disease"/>
            <person name="Wu L."/>
            <person name="Ma J."/>
        </authorList>
    </citation>
    <scope>NUCLEOTIDE SEQUENCE [LARGE SCALE GENOMIC DNA]</scope>
    <source>
        <strain evidence="3">GH52</strain>
    </source>
</reference>
<dbReference type="SUPFAM" id="SSF51905">
    <property type="entry name" value="FAD/NAD(P)-binding domain"/>
    <property type="match status" value="1"/>
</dbReference>
<keyword evidence="2" id="KW-0503">Monooxygenase</keyword>
<accession>A0ABW4YJY2</accession>
<dbReference type="PRINTS" id="PR00420">
    <property type="entry name" value="RNGMNOXGNASE"/>
</dbReference>
<dbReference type="GO" id="GO:0004497">
    <property type="term" value="F:monooxygenase activity"/>
    <property type="evidence" value="ECO:0007669"/>
    <property type="project" value="UniProtKB-KW"/>
</dbReference>
<dbReference type="PANTHER" id="PTHR46865:SF8">
    <property type="entry name" value="POSSIBLE OXIDOREDUCTASE"/>
    <property type="match status" value="1"/>
</dbReference>
<organism evidence="2 3">
    <name type="scientific">Paenibacillus yanchengensis</name>
    <dbReference type="NCBI Taxonomy" id="2035833"/>
    <lineage>
        <taxon>Bacteria</taxon>
        <taxon>Bacillati</taxon>
        <taxon>Bacillota</taxon>
        <taxon>Bacilli</taxon>
        <taxon>Bacillales</taxon>
        <taxon>Paenibacillaceae</taxon>
        <taxon>Paenibacillus</taxon>
    </lineage>
</organism>
<proteinExistence type="predicted"/>
<dbReference type="RefSeq" id="WP_377771146.1">
    <property type="nucleotide sequence ID" value="NZ_JBHUHO010000024.1"/>
</dbReference>
<feature type="domain" description="FAD-binding" evidence="1">
    <location>
        <begin position="3"/>
        <end position="342"/>
    </location>
</feature>
<dbReference type="EMBL" id="JBHUHO010000024">
    <property type="protein sequence ID" value="MFD2115714.1"/>
    <property type="molecule type" value="Genomic_DNA"/>
</dbReference>
<evidence type="ECO:0000259" key="1">
    <source>
        <dbReference type="Pfam" id="PF01494"/>
    </source>
</evidence>
<evidence type="ECO:0000313" key="3">
    <source>
        <dbReference type="Proteomes" id="UP001597362"/>
    </source>
</evidence>
<evidence type="ECO:0000313" key="2">
    <source>
        <dbReference type="EMBL" id="MFD2115714.1"/>
    </source>
</evidence>
<dbReference type="PANTHER" id="PTHR46865">
    <property type="entry name" value="OXIDOREDUCTASE-RELATED"/>
    <property type="match status" value="1"/>
</dbReference>
<protein>
    <submittedName>
        <fullName evidence="2">FAD-dependent monooxygenase</fullName>
    </submittedName>
</protein>
<keyword evidence="2" id="KW-0560">Oxidoreductase</keyword>
<dbReference type="Proteomes" id="UP001597362">
    <property type="component" value="Unassembled WGS sequence"/>
</dbReference>
<comment type="caution">
    <text evidence="2">The sequence shown here is derived from an EMBL/GenBank/DDBJ whole genome shotgun (WGS) entry which is preliminary data.</text>
</comment>
<sequence length="379" mass="42757">MKKVLIVGLGIAGMSAAISLKNIGWEPVIIERASERRRGGYFIGLFPEGIKAAQKLGSYEEIKIRTPDDSIENFEMNKKGKMKRGISFSDQPGNPQSTLRGDIEEGLWQTVDQSIKIIYSTVPIEIKQKDQVVNVKLKNILTDVVQTESYDLVIGADGLRSTVRSLVFGSHDKYMKSLNTMIVAFQMKKDLPVLINQQSITLVEKNRSVWFFGLKDTNPTVLFTYRTKDIDSQFIYPIKDVLKDKYKGMTGENFVNHALSELEKAENPLTDSVHQVIMPKWSKGNVVMLGDSAWCLTLYSGMGASAGMMGANVLGEKLSQSPEDIQTALENYESELRPFINKHQKLAFLKSQFFVPSNLFYGFLRSRIIKMKAKQKFKN</sequence>
<keyword evidence="3" id="KW-1185">Reference proteome</keyword>
<gene>
    <name evidence="2" type="ORF">ACFSJH_08235</name>
</gene>
<dbReference type="InterPro" id="IPR036188">
    <property type="entry name" value="FAD/NAD-bd_sf"/>
</dbReference>
<dbReference type="Gene3D" id="3.30.9.10">
    <property type="entry name" value="D-Amino Acid Oxidase, subunit A, domain 2"/>
    <property type="match status" value="1"/>
</dbReference>
<dbReference type="Gene3D" id="3.50.50.60">
    <property type="entry name" value="FAD/NAD(P)-binding domain"/>
    <property type="match status" value="1"/>
</dbReference>
<dbReference type="InterPro" id="IPR002938">
    <property type="entry name" value="FAD-bd"/>
</dbReference>
<dbReference type="Pfam" id="PF01494">
    <property type="entry name" value="FAD_binding_3"/>
    <property type="match status" value="1"/>
</dbReference>